<dbReference type="Proteomes" id="UP001595907">
    <property type="component" value="Unassembled WGS sequence"/>
</dbReference>
<keyword evidence="7 16" id="KW-0732">Signal</keyword>
<dbReference type="InterPro" id="IPR000531">
    <property type="entry name" value="Beta-barrel_TonB"/>
</dbReference>
<evidence type="ECO:0000256" key="15">
    <source>
        <dbReference type="RuleBase" id="RU003357"/>
    </source>
</evidence>
<keyword evidence="12 19" id="KW-0675">Receptor</keyword>
<dbReference type="InterPro" id="IPR036942">
    <property type="entry name" value="Beta-barrel_TonB_sf"/>
</dbReference>
<dbReference type="Gene3D" id="2.40.170.20">
    <property type="entry name" value="TonB-dependent receptor, beta-barrel domain"/>
    <property type="match status" value="1"/>
</dbReference>
<dbReference type="NCBIfam" id="TIGR01783">
    <property type="entry name" value="TonB-siderophor"/>
    <property type="match status" value="1"/>
</dbReference>
<dbReference type="CDD" id="cd01347">
    <property type="entry name" value="ligand_gated_channel"/>
    <property type="match status" value="1"/>
</dbReference>
<feature type="signal peptide" evidence="16">
    <location>
        <begin position="1"/>
        <end position="20"/>
    </location>
</feature>
<dbReference type="Pfam" id="PF00593">
    <property type="entry name" value="TonB_dep_Rec_b-barrel"/>
    <property type="match status" value="1"/>
</dbReference>
<evidence type="ECO:0000256" key="1">
    <source>
        <dbReference type="ARBA" id="ARBA00004571"/>
    </source>
</evidence>
<dbReference type="SUPFAM" id="SSF49464">
    <property type="entry name" value="Carboxypeptidase regulatory domain-like"/>
    <property type="match status" value="1"/>
</dbReference>
<evidence type="ECO:0000313" key="19">
    <source>
        <dbReference type="EMBL" id="MFC4262537.1"/>
    </source>
</evidence>
<evidence type="ECO:0000256" key="5">
    <source>
        <dbReference type="ARBA" id="ARBA00022496"/>
    </source>
</evidence>
<organism evidence="19 20">
    <name type="scientific">Ferruginibacter yonginensis</name>
    <dbReference type="NCBI Taxonomy" id="1310416"/>
    <lineage>
        <taxon>Bacteria</taxon>
        <taxon>Pseudomonadati</taxon>
        <taxon>Bacteroidota</taxon>
        <taxon>Chitinophagia</taxon>
        <taxon>Chitinophagales</taxon>
        <taxon>Chitinophagaceae</taxon>
        <taxon>Ferruginibacter</taxon>
    </lineage>
</organism>
<dbReference type="InterPro" id="IPR037066">
    <property type="entry name" value="Plug_dom_sf"/>
</dbReference>
<keyword evidence="20" id="KW-1185">Reference proteome</keyword>
<dbReference type="PANTHER" id="PTHR32552">
    <property type="entry name" value="FERRICHROME IRON RECEPTOR-RELATED"/>
    <property type="match status" value="1"/>
</dbReference>
<keyword evidence="3 14" id="KW-0813">Transport</keyword>
<keyword evidence="11 14" id="KW-0472">Membrane</keyword>
<comment type="subcellular location">
    <subcellularLocation>
        <location evidence="1 14">Cell outer membrane</location>
        <topology evidence="1 14">Multi-pass membrane protein</topology>
    </subcellularLocation>
</comment>
<dbReference type="InterPro" id="IPR008969">
    <property type="entry name" value="CarboxyPept-like_regulatory"/>
</dbReference>
<evidence type="ECO:0000259" key="18">
    <source>
        <dbReference type="Pfam" id="PF07715"/>
    </source>
</evidence>
<name>A0ABV8QS17_9BACT</name>
<dbReference type="SUPFAM" id="SSF56935">
    <property type="entry name" value="Porins"/>
    <property type="match status" value="1"/>
</dbReference>
<dbReference type="PANTHER" id="PTHR32552:SF68">
    <property type="entry name" value="FERRICHROME OUTER MEMBRANE TRANSPORTER_PHAGE RECEPTOR"/>
    <property type="match status" value="1"/>
</dbReference>
<accession>A0ABV8QS17</accession>
<sequence>MFKYIFFVISVLFLQSYAHAQTSIKGIVLTNDQEPATQVNITLNELKLQTVSNEDGVFVFENVPTGVYNISISYIGVSVKKSVEVINGTPTSIKITLPQNAQQLDAVVVNSKKGMNTTPLSAGKVAINPLALPQSVAVVGQMIMKDQQAQRLSDVIRNVNGVYLGTTRGNVQESFSARGYGFSSSNMFKNGARVNTGIMPEISSLEKVEILKGSAAILYGNVAPGGIINMVTKQPKFNFGGEVALRTGSYGLVKPSVDVYGPINKNIAYRINTTVEKADSYRDQVQSDRFYVNPSFLFNLSKKSSLLIQGDYLKANFTPDFGIGTIDNTIIPNVKRSAFFGTPWQYNKVQQATATATYKYQINSNWSLATNTSYQQFTRNYYSIERIQALANGDFTRPLNRIQLQEDYAIVGVDVTGKFKTGNVQHTLLTGMDADHYFTTNYTFNNPTTYDKINILDPNKFTPRTDIPAASKVTRVQTPIYRMGAYVQDLITLSPKFNVLAGIRWSQQQSKAATTKYILKDSIAKSIAKVDQAFSPRLGLVYRPTQTTSLFASYANSFNVNSGTDVFGNALAPSIVDQYEVGIKNELLQGRLSFNVTAYKIINNNLAQTAQFAADGVTPNNNSNLRELTGQTTSDGVEVDVQATPVKGLHIIAGYSYNNMRYTKVKEGKGNYIKGERLINTPANTANASITYAFHQQKLNGLKVGVSTLYIGDRLGGWNNTQQQTQNYNRLINVKGFTTVDVMVGYVYKRFSLQTKLSNIFNVYNYYVHENYSVNPIAPTQFVSTLTYKL</sequence>
<evidence type="ECO:0000256" key="13">
    <source>
        <dbReference type="ARBA" id="ARBA00023237"/>
    </source>
</evidence>
<evidence type="ECO:0000256" key="6">
    <source>
        <dbReference type="ARBA" id="ARBA00022692"/>
    </source>
</evidence>
<feature type="domain" description="TonB-dependent receptor plug" evidence="18">
    <location>
        <begin position="131"/>
        <end position="227"/>
    </location>
</feature>
<dbReference type="InterPro" id="IPR010105">
    <property type="entry name" value="TonB_sidphr_rcpt"/>
</dbReference>
<keyword evidence="8" id="KW-0408">Iron</keyword>
<evidence type="ECO:0000256" key="8">
    <source>
        <dbReference type="ARBA" id="ARBA00023004"/>
    </source>
</evidence>
<dbReference type="Gene3D" id="2.60.40.1120">
    <property type="entry name" value="Carboxypeptidase-like, regulatory domain"/>
    <property type="match status" value="1"/>
</dbReference>
<protein>
    <submittedName>
        <fullName evidence="19">TonB-dependent siderophore receptor</fullName>
    </submittedName>
</protein>
<keyword evidence="6 14" id="KW-0812">Transmembrane</keyword>
<reference evidence="20" key="1">
    <citation type="journal article" date="2019" name="Int. J. Syst. Evol. Microbiol.">
        <title>The Global Catalogue of Microorganisms (GCM) 10K type strain sequencing project: providing services to taxonomists for standard genome sequencing and annotation.</title>
        <authorList>
            <consortium name="The Broad Institute Genomics Platform"/>
            <consortium name="The Broad Institute Genome Sequencing Center for Infectious Disease"/>
            <person name="Wu L."/>
            <person name="Ma J."/>
        </authorList>
    </citation>
    <scope>NUCLEOTIDE SEQUENCE [LARGE SCALE GENOMIC DNA]</scope>
    <source>
        <strain evidence="20">CECT 8289</strain>
    </source>
</reference>
<evidence type="ECO:0000313" key="20">
    <source>
        <dbReference type="Proteomes" id="UP001595907"/>
    </source>
</evidence>
<evidence type="ECO:0000256" key="4">
    <source>
        <dbReference type="ARBA" id="ARBA00022452"/>
    </source>
</evidence>
<dbReference type="Gene3D" id="2.170.130.10">
    <property type="entry name" value="TonB-dependent receptor, plug domain"/>
    <property type="match status" value="1"/>
</dbReference>
<evidence type="ECO:0000256" key="10">
    <source>
        <dbReference type="ARBA" id="ARBA00023077"/>
    </source>
</evidence>
<keyword evidence="13 14" id="KW-0998">Cell outer membrane</keyword>
<dbReference type="InterPro" id="IPR039426">
    <property type="entry name" value="TonB-dep_rcpt-like"/>
</dbReference>
<evidence type="ECO:0000256" key="16">
    <source>
        <dbReference type="SAM" id="SignalP"/>
    </source>
</evidence>
<comment type="similarity">
    <text evidence="2 14 15">Belongs to the TonB-dependent receptor family.</text>
</comment>
<evidence type="ECO:0000256" key="3">
    <source>
        <dbReference type="ARBA" id="ARBA00022448"/>
    </source>
</evidence>
<keyword evidence="10 15" id="KW-0798">TonB box</keyword>
<evidence type="ECO:0000256" key="9">
    <source>
        <dbReference type="ARBA" id="ARBA00023065"/>
    </source>
</evidence>
<evidence type="ECO:0000256" key="12">
    <source>
        <dbReference type="ARBA" id="ARBA00023170"/>
    </source>
</evidence>
<proteinExistence type="inferred from homology"/>
<dbReference type="EMBL" id="JBHSCZ010000001">
    <property type="protein sequence ID" value="MFC4262537.1"/>
    <property type="molecule type" value="Genomic_DNA"/>
</dbReference>
<keyword evidence="5" id="KW-0410">Iron transport</keyword>
<evidence type="ECO:0000256" key="14">
    <source>
        <dbReference type="PROSITE-ProRule" id="PRU01360"/>
    </source>
</evidence>
<dbReference type="Pfam" id="PF13715">
    <property type="entry name" value="CarbopepD_reg_2"/>
    <property type="match status" value="1"/>
</dbReference>
<evidence type="ECO:0000256" key="7">
    <source>
        <dbReference type="ARBA" id="ARBA00022729"/>
    </source>
</evidence>
<feature type="chain" id="PRO_5047381656" evidence="16">
    <location>
        <begin position="21"/>
        <end position="790"/>
    </location>
</feature>
<dbReference type="RefSeq" id="WP_379708049.1">
    <property type="nucleotide sequence ID" value="NZ_JBHSCZ010000001.1"/>
</dbReference>
<feature type="domain" description="TonB-dependent receptor-like beta-barrel" evidence="17">
    <location>
        <begin position="304"/>
        <end position="759"/>
    </location>
</feature>
<keyword evidence="9" id="KW-0406">Ion transport</keyword>
<dbReference type="PROSITE" id="PS52016">
    <property type="entry name" value="TONB_DEPENDENT_REC_3"/>
    <property type="match status" value="1"/>
</dbReference>
<evidence type="ECO:0000259" key="17">
    <source>
        <dbReference type="Pfam" id="PF00593"/>
    </source>
</evidence>
<evidence type="ECO:0000256" key="2">
    <source>
        <dbReference type="ARBA" id="ARBA00009810"/>
    </source>
</evidence>
<gene>
    <name evidence="19" type="ORF">ACFOWM_06595</name>
</gene>
<dbReference type="InterPro" id="IPR012910">
    <property type="entry name" value="Plug_dom"/>
</dbReference>
<dbReference type="Pfam" id="PF07715">
    <property type="entry name" value="Plug"/>
    <property type="match status" value="1"/>
</dbReference>
<evidence type="ECO:0000256" key="11">
    <source>
        <dbReference type="ARBA" id="ARBA00023136"/>
    </source>
</evidence>
<comment type="caution">
    <text evidence="19">The sequence shown here is derived from an EMBL/GenBank/DDBJ whole genome shotgun (WGS) entry which is preliminary data.</text>
</comment>
<keyword evidence="4 14" id="KW-1134">Transmembrane beta strand</keyword>